<dbReference type="EMBL" id="BPQB01000137">
    <property type="protein sequence ID" value="GJF00161.1"/>
    <property type="molecule type" value="Genomic_DNA"/>
</dbReference>
<gene>
    <name evidence="2" type="ORF">PsYK624_164400</name>
</gene>
<accession>A0A9P3GQX5</accession>
<feature type="compositionally biased region" description="Acidic residues" evidence="1">
    <location>
        <begin position="32"/>
        <end position="48"/>
    </location>
</feature>
<evidence type="ECO:0000313" key="2">
    <source>
        <dbReference type="EMBL" id="GJF00161.1"/>
    </source>
</evidence>
<keyword evidence="3" id="KW-1185">Reference proteome</keyword>
<dbReference type="OrthoDB" id="2505473at2759"/>
<feature type="region of interest" description="Disordered" evidence="1">
    <location>
        <begin position="121"/>
        <end position="181"/>
    </location>
</feature>
<organism evidence="2 3">
    <name type="scientific">Phanerochaete sordida</name>
    <dbReference type="NCBI Taxonomy" id="48140"/>
    <lineage>
        <taxon>Eukaryota</taxon>
        <taxon>Fungi</taxon>
        <taxon>Dikarya</taxon>
        <taxon>Basidiomycota</taxon>
        <taxon>Agaricomycotina</taxon>
        <taxon>Agaricomycetes</taxon>
        <taxon>Polyporales</taxon>
        <taxon>Phanerochaetaceae</taxon>
        <taxon>Phanerochaete</taxon>
    </lineage>
</organism>
<feature type="region of interest" description="Disordered" evidence="1">
    <location>
        <begin position="1"/>
        <end position="93"/>
    </location>
</feature>
<evidence type="ECO:0000256" key="1">
    <source>
        <dbReference type="SAM" id="MobiDB-lite"/>
    </source>
</evidence>
<sequence length="181" mass="20288">MDEEEAKEYEKELQRKFGRRQLGTNADRYAEPEPELDSEGEPIVEPEVDLSAFLEKQRISDPQPSSAPPPADDDDDIDTSIAPALGRGPVPNIMKGKIQQVEWDSSLEELSREKAAADATRELKSRFKTQSAKPSFRAPVRPVKEKGEKHYVEAPALPTDEPAKPKSEKEGMEDFLDDLLE</sequence>
<feature type="compositionally biased region" description="Basic and acidic residues" evidence="1">
    <location>
        <begin position="161"/>
        <end position="172"/>
    </location>
</feature>
<comment type="caution">
    <text evidence="2">The sequence shown here is derived from an EMBL/GenBank/DDBJ whole genome shotgun (WGS) entry which is preliminary data.</text>
</comment>
<protein>
    <submittedName>
        <fullName evidence="2">Uncharacterized protein</fullName>
    </submittedName>
</protein>
<feature type="compositionally biased region" description="Basic and acidic residues" evidence="1">
    <location>
        <begin position="142"/>
        <end position="152"/>
    </location>
</feature>
<name>A0A9P3GQX5_9APHY</name>
<dbReference type="AlphaFoldDB" id="A0A9P3GQX5"/>
<dbReference type="Proteomes" id="UP000703269">
    <property type="component" value="Unassembled WGS sequence"/>
</dbReference>
<reference evidence="2 3" key="1">
    <citation type="submission" date="2021-08" db="EMBL/GenBank/DDBJ databases">
        <title>Draft Genome Sequence of Phanerochaete sordida strain YK-624.</title>
        <authorList>
            <person name="Mori T."/>
            <person name="Dohra H."/>
            <person name="Suzuki T."/>
            <person name="Kawagishi H."/>
            <person name="Hirai H."/>
        </authorList>
    </citation>
    <scope>NUCLEOTIDE SEQUENCE [LARGE SCALE GENOMIC DNA]</scope>
    <source>
        <strain evidence="2 3">YK-624</strain>
    </source>
</reference>
<evidence type="ECO:0000313" key="3">
    <source>
        <dbReference type="Proteomes" id="UP000703269"/>
    </source>
</evidence>
<proteinExistence type="predicted"/>